<accession>A0A0A9C7Q7</accession>
<feature type="region of interest" description="Disordered" evidence="1">
    <location>
        <begin position="1"/>
        <end position="25"/>
    </location>
</feature>
<dbReference type="AlphaFoldDB" id="A0A0A9C7Q7"/>
<evidence type="ECO:0000313" key="2">
    <source>
        <dbReference type="EMBL" id="JAD72334.1"/>
    </source>
</evidence>
<feature type="compositionally biased region" description="Polar residues" evidence="1">
    <location>
        <begin position="1"/>
        <end position="12"/>
    </location>
</feature>
<dbReference type="EMBL" id="GBRH01225561">
    <property type="protein sequence ID" value="JAD72334.1"/>
    <property type="molecule type" value="Transcribed_RNA"/>
</dbReference>
<evidence type="ECO:0000256" key="1">
    <source>
        <dbReference type="SAM" id="MobiDB-lite"/>
    </source>
</evidence>
<protein>
    <submittedName>
        <fullName evidence="2">Uncharacterized protein</fullName>
    </submittedName>
</protein>
<organism evidence="2">
    <name type="scientific">Arundo donax</name>
    <name type="common">Giant reed</name>
    <name type="synonym">Donax arundinaceus</name>
    <dbReference type="NCBI Taxonomy" id="35708"/>
    <lineage>
        <taxon>Eukaryota</taxon>
        <taxon>Viridiplantae</taxon>
        <taxon>Streptophyta</taxon>
        <taxon>Embryophyta</taxon>
        <taxon>Tracheophyta</taxon>
        <taxon>Spermatophyta</taxon>
        <taxon>Magnoliopsida</taxon>
        <taxon>Liliopsida</taxon>
        <taxon>Poales</taxon>
        <taxon>Poaceae</taxon>
        <taxon>PACMAD clade</taxon>
        <taxon>Arundinoideae</taxon>
        <taxon>Arundineae</taxon>
        <taxon>Arundo</taxon>
    </lineage>
</organism>
<sequence>MLTTITHSQTHTLQHHNTEISGNGSQSAKIWGQFYLLSPHHTLPAVQQVLPTLVLPC</sequence>
<proteinExistence type="predicted"/>
<reference evidence="2" key="1">
    <citation type="submission" date="2014-09" db="EMBL/GenBank/DDBJ databases">
        <authorList>
            <person name="Magalhaes I.L.F."/>
            <person name="Oliveira U."/>
            <person name="Santos F.R."/>
            <person name="Vidigal T.H.D.A."/>
            <person name="Brescovit A.D."/>
            <person name="Santos A.J."/>
        </authorList>
    </citation>
    <scope>NUCLEOTIDE SEQUENCE</scope>
    <source>
        <tissue evidence="2">Shoot tissue taken approximately 20 cm above the soil surface</tissue>
    </source>
</reference>
<reference evidence="2" key="2">
    <citation type="journal article" date="2015" name="Data Brief">
        <title>Shoot transcriptome of the giant reed, Arundo donax.</title>
        <authorList>
            <person name="Barrero R.A."/>
            <person name="Guerrero F.D."/>
            <person name="Moolhuijzen P."/>
            <person name="Goolsby J.A."/>
            <person name="Tidwell J."/>
            <person name="Bellgard S.E."/>
            <person name="Bellgard M.I."/>
        </authorList>
    </citation>
    <scope>NUCLEOTIDE SEQUENCE</scope>
    <source>
        <tissue evidence="2">Shoot tissue taken approximately 20 cm above the soil surface</tissue>
    </source>
</reference>
<name>A0A0A9C7Q7_ARUDO</name>